<dbReference type="GO" id="GO:0016114">
    <property type="term" value="P:terpenoid biosynthetic process"/>
    <property type="evidence" value="ECO:0007669"/>
    <property type="project" value="InterPro"/>
</dbReference>
<sequence length="140" mass="16072">MQTLVLTFVSLGNVTTREAIDWALTYPKIVKGITVIARVMNDIMSHEREQATDHMASTVQTCMKQYGVTVEEAIEKLKIVLEEAWMDMMQDYLEQKYPMTLLKKGISFGQSIDFFCKREDLYTLPSNLKATLTSLYVKFA</sequence>
<feature type="domain" description="Terpene synthase metal-binding" evidence="2">
    <location>
        <begin position="3"/>
        <end position="87"/>
    </location>
</feature>
<dbReference type="InterPro" id="IPR050148">
    <property type="entry name" value="Terpene_synthase-like"/>
</dbReference>
<dbReference type="AlphaFoldDB" id="A0A835B9L2"/>
<evidence type="ECO:0000313" key="3">
    <source>
        <dbReference type="EMBL" id="KAF8691998.1"/>
    </source>
</evidence>
<evidence type="ECO:0000313" key="4">
    <source>
        <dbReference type="Proteomes" id="UP000636709"/>
    </source>
</evidence>
<dbReference type="OrthoDB" id="690917at2759"/>
<dbReference type="Gene3D" id="1.10.600.10">
    <property type="entry name" value="Farnesyl Diphosphate Synthase"/>
    <property type="match status" value="1"/>
</dbReference>
<organism evidence="3 4">
    <name type="scientific">Digitaria exilis</name>
    <dbReference type="NCBI Taxonomy" id="1010633"/>
    <lineage>
        <taxon>Eukaryota</taxon>
        <taxon>Viridiplantae</taxon>
        <taxon>Streptophyta</taxon>
        <taxon>Embryophyta</taxon>
        <taxon>Tracheophyta</taxon>
        <taxon>Spermatophyta</taxon>
        <taxon>Magnoliopsida</taxon>
        <taxon>Liliopsida</taxon>
        <taxon>Poales</taxon>
        <taxon>Poaceae</taxon>
        <taxon>PACMAD clade</taxon>
        <taxon>Panicoideae</taxon>
        <taxon>Panicodae</taxon>
        <taxon>Paniceae</taxon>
        <taxon>Anthephorinae</taxon>
        <taxon>Digitaria</taxon>
    </lineage>
</organism>
<proteinExistence type="predicted"/>
<keyword evidence="1" id="KW-0479">Metal-binding</keyword>
<keyword evidence="4" id="KW-1185">Reference proteome</keyword>
<accession>A0A835B9L2</accession>
<name>A0A835B9L2_9POAL</name>
<protein>
    <recommendedName>
        <fullName evidence="2">Terpene synthase metal-binding domain-containing protein</fullName>
    </recommendedName>
</protein>
<dbReference type="EMBL" id="JACEFO010001953">
    <property type="protein sequence ID" value="KAF8691998.1"/>
    <property type="molecule type" value="Genomic_DNA"/>
</dbReference>
<dbReference type="Pfam" id="PF03936">
    <property type="entry name" value="Terpene_synth_C"/>
    <property type="match status" value="1"/>
</dbReference>
<dbReference type="GO" id="GO:0000287">
    <property type="term" value="F:magnesium ion binding"/>
    <property type="evidence" value="ECO:0007669"/>
    <property type="project" value="InterPro"/>
</dbReference>
<dbReference type="PANTHER" id="PTHR31225:SF220">
    <property type="entry name" value="TERPENE SYNTHASE"/>
    <property type="match status" value="1"/>
</dbReference>
<dbReference type="InterPro" id="IPR005630">
    <property type="entry name" value="Terpene_synthase_metal-bd"/>
</dbReference>
<reference evidence="3" key="1">
    <citation type="submission" date="2020-07" db="EMBL/GenBank/DDBJ databases">
        <title>Genome sequence and genetic diversity analysis of an under-domesticated orphan crop, white fonio (Digitaria exilis).</title>
        <authorList>
            <person name="Bennetzen J.L."/>
            <person name="Chen S."/>
            <person name="Ma X."/>
            <person name="Wang X."/>
            <person name="Yssel A.E.J."/>
            <person name="Chaluvadi S.R."/>
            <person name="Johnson M."/>
            <person name="Gangashetty P."/>
            <person name="Hamidou F."/>
            <person name="Sanogo M.D."/>
            <person name="Zwaenepoel A."/>
            <person name="Wallace J."/>
            <person name="Van De Peer Y."/>
            <person name="Van Deynze A."/>
        </authorList>
    </citation>
    <scope>NUCLEOTIDE SEQUENCE</scope>
    <source>
        <tissue evidence="3">Leaves</tissue>
    </source>
</reference>
<evidence type="ECO:0000259" key="2">
    <source>
        <dbReference type="Pfam" id="PF03936"/>
    </source>
</evidence>
<comment type="caution">
    <text evidence="3">The sequence shown here is derived from an EMBL/GenBank/DDBJ whole genome shotgun (WGS) entry which is preliminary data.</text>
</comment>
<dbReference type="Proteomes" id="UP000636709">
    <property type="component" value="Unassembled WGS sequence"/>
</dbReference>
<dbReference type="InterPro" id="IPR008949">
    <property type="entry name" value="Isoprenoid_synthase_dom_sf"/>
</dbReference>
<dbReference type="SUPFAM" id="SSF48576">
    <property type="entry name" value="Terpenoid synthases"/>
    <property type="match status" value="1"/>
</dbReference>
<dbReference type="GO" id="GO:0010333">
    <property type="term" value="F:terpene synthase activity"/>
    <property type="evidence" value="ECO:0007669"/>
    <property type="project" value="InterPro"/>
</dbReference>
<gene>
    <name evidence="3" type="ORF">HU200_039943</name>
</gene>
<evidence type="ECO:0000256" key="1">
    <source>
        <dbReference type="ARBA" id="ARBA00022723"/>
    </source>
</evidence>
<dbReference type="PANTHER" id="PTHR31225">
    <property type="entry name" value="OS04G0344100 PROTEIN-RELATED"/>
    <property type="match status" value="1"/>
</dbReference>